<protein>
    <recommendedName>
        <fullName evidence="2">Phosducin domain-containing protein</fullName>
    </recommendedName>
</protein>
<gene>
    <name evidence="3" type="ORF">PLBR_LOCUS2640</name>
</gene>
<proteinExistence type="inferred from homology"/>
<dbReference type="AlphaFoldDB" id="A0A3P3Y5G5"/>
<organism evidence="3 4">
    <name type="scientific">Plasmodiophora brassicae</name>
    <name type="common">Clubroot disease agent</name>
    <dbReference type="NCBI Taxonomy" id="37360"/>
    <lineage>
        <taxon>Eukaryota</taxon>
        <taxon>Sar</taxon>
        <taxon>Rhizaria</taxon>
        <taxon>Endomyxa</taxon>
        <taxon>Phytomyxea</taxon>
        <taxon>Plasmodiophorida</taxon>
        <taxon>Plasmodiophoridae</taxon>
        <taxon>Plasmodiophora</taxon>
    </lineage>
</organism>
<dbReference type="InterPro" id="IPR051499">
    <property type="entry name" value="Phosducin-like_reg"/>
</dbReference>
<feature type="domain" description="Phosducin" evidence="2">
    <location>
        <begin position="48"/>
        <end position="255"/>
    </location>
</feature>
<dbReference type="PANTHER" id="PTHR46052:SF1">
    <property type="entry name" value="PHOSDUCIN-LIKE PROTEIN"/>
    <property type="match status" value="1"/>
</dbReference>
<comment type="similarity">
    <text evidence="1">Belongs to the phosducin family.</text>
</comment>
<evidence type="ECO:0000256" key="1">
    <source>
        <dbReference type="ARBA" id="ARBA00009686"/>
    </source>
</evidence>
<dbReference type="EMBL" id="OVEO01000004">
    <property type="protein sequence ID" value="SPQ95425.1"/>
    <property type="molecule type" value="Genomic_DNA"/>
</dbReference>
<evidence type="ECO:0000313" key="3">
    <source>
        <dbReference type="EMBL" id="SPQ95425.1"/>
    </source>
</evidence>
<dbReference type="Gene3D" id="3.40.30.10">
    <property type="entry name" value="Glutaredoxin"/>
    <property type="match status" value="1"/>
</dbReference>
<reference evidence="3 4" key="1">
    <citation type="submission" date="2018-03" db="EMBL/GenBank/DDBJ databases">
        <authorList>
            <person name="Fogelqvist J."/>
        </authorList>
    </citation>
    <scope>NUCLEOTIDE SEQUENCE [LARGE SCALE GENOMIC DNA]</scope>
</reference>
<dbReference type="Proteomes" id="UP000290189">
    <property type="component" value="Unassembled WGS sequence"/>
</dbReference>
<evidence type="ECO:0000313" key="4">
    <source>
        <dbReference type="Proteomes" id="UP000290189"/>
    </source>
</evidence>
<dbReference type="SUPFAM" id="SSF52833">
    <property type="entry name" value="Thioredoxin-like"/>
    <property type="match status" value="1"/>
</dbReference>
<dbReference type="Pfam" id="PF02114">
    <property type="entry name" value="Phosducin"/>
    <property type="match status" value="1"/>
</dbReference>
<dbReference type="InterPro" id="IPR023196">
    <property type="entry name" value="Phosducin_N_dom_sf"/>
</dbReference>
<name>A0A3P3Y5G5_PLABS</name>
<accession>A0A3P3Y5G5</accession>
<sequence length="277" mass="30154">MSDDSGSVGECACDDCGSDYEVGDDRFPVAEVGQSEAMMPPPALRPSAGGSCNTGPKGVMADYRAAQLKMRAARFQKEAEFERLLERMAVGDPVDFVPESGDVQPNVVSGDADDDDNAELEAIRRRRLNQLKSNLPVFGKLAEVTPRNFISFVEDVDKRTVVLIAMYKPEVRGCARLNLSLAALAKKFTRVRFGRMVISDAVPGFDSAGLPALVAYRGGERTHSFVPLTGWTGEHYTDRDLVLLLCRQKLLSEESLASAGYDDDVSDSNSNNDSTFV</sequence>
<keyword evidence="3" id="KW-0496">Mitochondrion</keyword>
<dbReference type="Gene3D" id="1.10.168.10">
    <property type="entry name" value="Phosducin, domain 2"/>
    <property type="match status" value="1"/>
</dbReference>
<dbReference type="PANTHER" id="PTHR46052">
    <property type="entry name" value="PHOSDUCIN-LIKE PROTEIN"/>
    <property type="match status" value="1"/>
</dbReference>
<evidence type="ECO:0000259" key="2">
    <source>
        <dbReference type="Pfam" id="PF02114"/>
    </source>
</evidence>
<dbReference type="InterPro" id="IPR036249">
    <property type="entry name" value="Thioredoxin-like_sf"/>
</dbReference>
<dbReference type="InterPro" id="IPR024253">
    <property type="entry name" value="Phosducin_thioredoxin-like_dom"/>
</dbReference>
<geneLocation type="mitochondrion" evidence="3"/>